<reference evidence="10" key="1">
    <citation type="submission" date="2019-10" db="EMBL/GenBank/DDBJ databases">
        <authorList>
            <consortium name="Genoscope - CEA"/>
            <person name="William W."/>
        </authorList>
    </citation>
    <scope>NUCLEOTIDE SEQUENCE [LARGE SCALE GENOMIC DNA]</scope>
    <source>
        <strain evidence="10">BBR_PRJEB10994</strain>
    </source>
</reference>
<comment type="subcellular location">
    <subcellularLocation>
        <location evidence="8">Cell inner membrane</location>
        <topology evidence="8">Multi-pass membrane protein</topology>
    </subcellularLocation>
    <subcellularLocation>
        <location evidence="1">Membrane</location>
        <topology evidence="1">Multi-pass membrane protein</topology>
    </subcellularLocation>
</comment>
<comment type="caution">
    <text evidence="8">Lacks conserved residue(s) required for the propagation of feature annotation.</text>
</comment>
<dbReference type="GO" id="GO:0005886">
    <property type="term" value="C:plasma membrane"/>
    <property type="evidence" value="ECO:0007669"/>
    <property type="project" value="UniProtKB-SubCell"/>
</dbReference>
<dbReference type="PANTHER" id="PTHR33650:SF2">
    <property type="entry name" value="CHLOROPLAST ENVELOPE MEMBRANE PROTEIN"/>
    <property type="match status" value="1"/>
</dbReference>
<keyword evidence="8" id="KW-1003">Cell membrane</keyword>
<feature type="transmembrane region" description="Helical" evidence="8">
    <location>
        <begin position="426"/>
        <end position="446"/>
    </location>
</feature>
<comment type="caution">
    <text evidence="10">The sequence shown here is derived from an EMBL/GenBank/DDBJ whole genome shotgun (WGS) entry which is preliminary data.</text>
</comment>
<dbReference type="Pfam" id="PF03040">
    <property type="entry name" value="CemA"/>
    <property type="match status" value="1"/>
</dbReference>
<name>A0A7Z9BZL0_9CYAN</name>
<evidence type="ECO:0000256" key="6">
    <source>
        <dbReference type="ARBA" id="ARBA00023065"/>
    </source>
</evidence>
<dbReference type="RefSeq" id="WP_083621875.1">
    <property type="nucleotide sequence ID" value="NZ_LR735018.1"/>
</dbReference>
<evidence type="ECO:0000313" key="10">
    <source>
        <dbReference type="EMBL" id="VXD24313.1"/>
    </source>
</evidence>
<gene>
    <name evidence="10" type="primary">pcxA</name>
    <name evidence="8" type="synonym">pxcA</name>
    <name evidence="10" type="ORF">PL9631_790049</name>
</gene>
<evidence type="ECO:0000256" key="3">
    <source>
        <dbReference type="ARBA" id="ARBA00022692"/>
    </source>
</evidence>
<dbReference type="GO" id="GO:0015078">
    <property type="term" value="F:proton transmembrane transporter activity"/>
    <property type="evidence" value="ECO:0007669"/>
    <property type="project" value="UniProtKB-UniRule"/>
</dbReference>
<dbReference type="InterPro" id="IPR004282">
    <property type="entry name" value="CemA"/>
</dbReference>
<evidence type="ECO:0000256" key="4">
    <source>
        <dbReference type="ARBA" id="ARBA00022781"/>
    </source>
</evidence>
<dbReference type="NCBIfam" id="NF002703">
    <property type="entry name" value="PRK02507.1-1"/>
    <property type="match status" value="1"/>
</dbReference>
<evidence type="ECO:0000313" key="11">
    <source>
        <dbReference type="Proteomes" id="UP000182190"/>
    </source>
</evidence>
<keyword evidence="2 8" id="KW-0813">Transport</keyword>
<dbReference type="PANTHER" id="PTHR33650">
    <property type="entry name" value="CHLOROPLAST ENVELOPE MEMBRANE PROTEIN-RELATED"/>
    <property type="match status" value="1"/>
</dbReference>
<dbReference type="AlphaFoldDB" id="A0A7Z9BZL0"/>
<protein>
    <recommendedName>
        <fullName evidence="8">Proton extrusion protein PxcA</fullName>
    </recommendedName>
</protein>
<sequence length="466" mass="52934">MAAADSSLFQQLFGNANQWFRGTPERALDQAYDAALKIRSLENEHFQGEKISPESHPEYSDRALSYFNSELKKYLKIIQTRLIVFNASRSVLGWSEQINPSSGINLELEQKVTSNGSLPHPKIVSAICEKLDYIDAVVSRYQSPDFSVNSSTYSLENSLSSTATENPRNSTLNHGSENKNFLNNNPPPISKKKTKMGFKNKSSTRVLPRSLLRTLSRIKQELRPGSESEIIESYKQTQKRTLESVRFILLLILIPLLTQQLAKNFVVGPIVDRVFTNKEQTPIFINVDMEEEAFIELKQYEERLRFKALISKAPPLTSEELDEKLKEKAQEIAEEYKGDSGGAIKNVFADIISVLMFAGILVYNRSEVETLKSFMGDLIYGLSDSAKAFIIILSTDMFVGFHSPHGWEVILESTARHFGLPENREFNFLFIATFPVILDAVFKYWIFRYLNRSSPSAVSTYKTMNE</sequence>
<evidence type="ECO:0000256" key="2">
    <source>
        <dbReference type="ARBA" id="ARBA00022448"/>
    </source>
</evidence>
<dbReference type="OrthoDB" id="418298at2"/>
<comment type="similarity">
    <text evidence="8">Belongs to the CemA family.</text>
</comment>
<dbReference type="EMBL" id="CZCS02000222">
    <property type="protein sequence ID" value="VXD24313.1"/>
    <property type="molecule type" value="Genomic_DNA"/>
</dbReference>
<comment type="function">
    <text evidence="8">Required for H(+) efflux immediately after light irradiation to form a rapid H(+) concentration gradient across the thylakoid membranes. Together with PxcL, contributes to transient H(+) uptake following dark to light transition.</text>
</comment>
<evidence type="ECO:0000256" key="8">
    <source>
        <dbReference type="HAMAP-Rule" id="MF_01308"/>
    </source>
</evidence>
<evidence type="ECO:0000256" key="1">
    <source>
        <dbReference type="ARBA" id="ARBA00004141"/>
    </source>
</evidence>
<evidence type="ECO:0000256" key="9">
    <source>
        <dbReference type="SAM" id="MobiDB-lite"/>
    </source>
</evidence>
<keyword evidence="5 8" id="KW-1133">Transmembrane helix</keyword>
<keyword evidence="3 8" id="KW-0812">Transmembrane</keyword>
<keyword evidence="7 8" id="KW-0472">Membrane</keyword>
<organism evidence="10 11">
    <name type="scientific">Planktothrix paucivesiculata PCC 9631</name>
    <dbReference type="NCBI Taxonomy" id="671071"/>
    <lineage>
        <taxon>Bacteria</taxon>
        <taxon>Bacillati</taxon>
        <taxon>Cyanobacteriota</taxon>
        <taxon>Cyanophyceae</taxon>
        <taxon>Oscillatoriophycideae</taxon>
        <taxon>Oscillatoriales</taxon>
        <taxon>Microcoleaceae</taxon>
        <taxon>Planktothrix</taxon>
    </lineage>
</organism>
<keyword evidence="6 8" id="KW-0406">Ion transport</keyword>
<feature type="region of interest" description="Disordered" evidence="9">
    <location>
        <begin position="159"/>
        <end position="198"/>
    </location>
</feature>
<evidence type="ECO:0000256" key="5">
    <source>
        <dbReference type="ARBA" id="ARBA00022989"/>
    </source>
</evidence>
<dbReference type="HAMAP" id="MF_01308">
    <property type="entry name" value="CemA_PxcA"/>
    <property type="match status" value="1"/>
</dbReference>
<feature type="compositionally biased region" description="Polar residues" evidence="9">
    <location>
        <begin position="163"/>
        <end position="184"/>
    </location>
</feature>
<dbReference type="Proteomes" id="UP000182190">
    <property type="component" value="Unassembled WGS sequence"/>
</dbReference>
<keyword evidence="4 8" id="KW-0375">Hydrogen ion transport</keyword>
<keyword evidence="11" id="KW-1185">Reference proteome</keyword>
<evidence type="ECO:0000256" key="7">
    <source>
        <dbReference type="ARBA" id="ARBA00023136"/>
    </source>
</evidence>
<keyword evidence="8" id="KW-0997">Cell inner membrane</keyword>
<accession>A0A7Z9BZL0</accession>
<proteinExistence type="inferred from homology"/>